<name>A0A8T1RL55_CARIL</name>
<dbReference type="AlphaFoldDB" id="A0A8T1RL55"/>
<keyword evidence="2" id="KW-1185">Reference proteome</keyword>
<dbReference type="EMBL" id="CM031809">
    <property type="protein sequence ID" value="KAG6668080.1"/>
    <property type="molecule type" value="Genomic_DNA"/>
</dbReference>
<organism evidence="1 2">
    <name type="scientific">Carya illinoinensis</name>
    <name type="common">Pecan</name>
    <dbReference type="NCBI Taxonomy" id="32201"/>
    <lineage>
        <taxon>Eukaryota</taxon>
        <taxon>Viridiplantae</taxon>
        <taxon>Streptophyta</taxon>
        <taxon>Embryophyta</taxon>
        <taxon>Tracheophyta</taxon>
        <taxon>Spermatophyta</taxon>
        <taxon>Magnoliopsida</taxon>
        <taxon>eudicotyledons</taxon>
        <taxon>Gunneridae</taxon>
        <taxon>Pentapetalae</taxon>
        <taxon>rosids</taxon>
        <taxon>fabids</taxon>
        <taxon>Fagales</taxon>
        <taxon>Juglandaceae</taxon>
        <taxon>Carya</taxon>
    </lineage>
</organism>
<sequence>MHAWDRAVCASHHPIQSLELTFCSTSIWTLLFSSGTKWIWVCTWNIAACAIYDIQKAHLPQNCFRWSGRRMAT</sequence>
<evidence type="ECO:0000313" key="1">
    <source>
        <dbReference type="EMBL" id="KAG6668080.1"/>
    </source>
</evidence>
<accession>A0A8T1RL55</accession>
<reference evidence="1" key="1">
    <citation type="submission" date="2020-12" db="EMBL/GenBank/DDBJ databases">
        <title>WGS assembly of Carya illinoinensis cv. Pawnee.</title>
        <authorList>
            <person name="Platts A."/>
            <person name="Shu S."/>
            <person name="Wright S."/>
            <person name="Barry K."/>
            <person name="Edger P."/>
            <person name="Pires J.C."/>
            <person name="Schmutz J."/>
        </authorList>
    </citation>
    <scope>NUCLEOTIDE SEQUENCE</scope>
    <source>
        <tissue evidence="1">Leaf</tissue>
    </source>
</reference>
<comment type="caution">
    <text evidence="1">The sequence shown here is derived from an EMBL/GenBank/DDBJ whole genome shotgun (WGS) entry which is preliminary data.</text>
</comment>
<dbReference type="Proteomes" id="UP000811609">
    <property type="component" value="Chromosome 1"/>
</dbReference>
<protein>
    <submittedName>
        <fullName evidence="1">Uncharacterized protein</fullName>
    </submittedName>
</protein>
<evidence type="ECO:0000313" key="2">
    <source>
        <dbReference type="Proteomes" id="UP000811609"/>
    </source>
</evidence>
<proteinExistence type="predicted"/>
<gene>
    <name evidence="1" type="ORF">CIPAW_01G146600</name>
</gene>